<dbReference type="EMBL" id="CM008054">
    <property type="protein sequence ID" value="PAN44252.2"/>
    <property type="molecule type" value="Genomic_DNA"/>
</dbReference>
<dbReference type="AlphaFoldDB" id="A0A2S3IGM3"/>
<accession>A0A2S3IGM3</accession>
<organism evidence="1">
    <name type="scientific">Panicum hallii</name>
    <dbReference type="NCBI Taxonomy" id="206008"/>
    <lineage>
        <taxon>Eukaryota</taxon>
        <taxon>Viridiplantae</taxon>
        <taxon>Streptophyta</taxon>
        <taxon>Embryophyta</taxon>
        <taxon>Tracheophyta</taxon>
        <taxon>Spermatophyta</taxon>
        <taxon>Magnoliopsida</taxon>
        <taxon>Liliopsida</taxon>
        <taxon>Poales</taxon>
        <taxon>Poaceae</taxon>
        <taxon>PACMAD clade</taxon>
        <taxon>Panicoideae</taxon>
        <taxon>Panicodae</taxon>
        <taxon>Paniceae</taxon>
        <taxon>Panicinae</taxon>
        <taxon>Panicum</taxon>
        <taxon>Panicum sect. Panicum</taxon>
    </lineage>
</organism>
<protein>
    <submittedName>
        <fullName evidence="1">Uncharacterized protein</fullName>
    </submittedName>
</protein>
<evidence type="ECO:0000313" key="1">
    <source>
        <dbReference type="EMBL" id="PAN44252.2"/>
    </source>
</evidence>
<name>A0A2S3IGM3_9POAL</name>
<gene>
    <name evidence="1" type="ORF">PAHAL_9G028400</name>
</gene>
<dbReference type="Proteomes" id="UP000243499">
    <property type="component" value="Chromosome 9"/>
</dbReference>
<sequence length="113" mass="13364">MYHSRAIHFTTICPFLQRLLHIIQMPSRSEMRPDRMIKSEEPFLNSEERNETNLFDFVKCDSTPYQICYVHLQLLLLVLPLRKNMFCPHKKKISQTFQATGTCKMLVAENDSE</sequence>
<proteinExistence type="predicted"/>
<reference evidence="1" key="1">
    <citation type="submission" date="2018-04" db="EMBL/GenBank/DDBJ databases">
        <title>WGS assembly of Panicum hallii.</title>
        <authorList>
            <person name="Lovell J."/>
            <person name="Jenkins J."/>
            <person name="Lowry D."/>
            <person name="Mamidi S."/>
            <person name="Sreedasyam A."/>
            <person name="Weng X."/>
            <person name="Barry K."/>
            <person name="Bonette J."/>
            <person name="Campitelli B."/>
            <person name="Daum C."/>
            <person name="Gordon S."/>
            <person name="Gould B."/>
            <person name="Lipzen A."/>
            <person name="Macqueen A."/>
            <person name="Palacio-Mejia J."/>
            <person name="Plott C."/>
            <person name="Shakirov E."/>
            <person name="Shu S."/>
            <person name="Yoshinaga Y."/>
            <person name="Zane M."/>
            <person name="Rokhsar D."/>
            <person name="Grimwood J."/>
            <person name="Schmutz J."/>
            <person name="Juenger T."/>
        </authorList>
    </citation>
    <scope>NUCLEOTIDE SEQUENCE [LARGE SCALE GENOMIC DNA]</scope>
    <source>
        <strain evidence="1">FIL2</strain>
    </source>
</reference>
<dbReference type="Gramene" id="PAN44252">
    <property type="protein sequence ID" value="PAN44252"/>
    <property type="gene ID" value="PAHAL_9G028400"/>
</dbReference>